<dbReference type="Gene3D" id="2.40.50.1020">
    <property type="entry name" value="LytTr DNA-binding domain"/>
    <property type="match status" value="1"/>
</dbReference>
<comment type="caution">
    <text evidence="4">The sequence shown here is derived from an EMBL/GenBank/DDBJ whole genome shotgun (WGS) entry which is preliminary data.</text>
</comment>
<feature type="domain" description="Response regulatory" evidence="2">
    <location>
        <begin position="3"/>
        <end position="120"/>
    </location>
</feature>
<evidence type="ECO:0000259" key="2">
    <source>
        <dbReference type="PROSITE" id="PS50110"/>
    </source>
</evidence>
<dbReference type="SMART" id="SM00850">
    <property type="entry name" value="LytTR"/>
    <property type="match status" value="1"/>
</dbReference>
<dbReference type="InterPro" id="IPR001789">
    <property type="entry name" value="Sig_transdc_resp-reg_receiver"/>
</dbReference>
<sequence>MIHVGVVEDDPAATAQILAHLTRFEAENDVSFVTQTFPDGRQLVDGYQAGLDIIFLDVEMPYLDGLEAARHIRTLDADVVLVFITNMAQYAIKGYQVDALSYLLKPVPYFAFSQELRRSIDRTSRSRDDWIMLTVSTGMARVDLADIVYIESVRHRITVHATDRAYTLTGTLKAFEAQLTDKGFFRSNNCYLVNLRHVTGVNATSCVMVGGIELQVSRPRRRAFLQALTDHVGGRTA</sequence>
<organism evidence="4 5">
    <name type="scientific">Cellulomonas bogoriensis 69B4 = DSM 16987</name>
    <dbReference type="NCBI Taxonomy" id="1386082"/>
    <lineage>
        <taxon>Bacteria</taxon>
        <taxon>Bacillati</taxon>
        <taxon>Actinomycetota</taxon>
        <taxon>Actinomycetes</taxon>
        <taxon>Micrococcales</taxon>
        <taxon>Cellulomonadaceae</taxon>
        <taxon>Cellulomonas</taxon>
    </lineage>
</organism>
<dbReference type="EMBL" id="AXCZ01000017">
    <property type="protein sequence ID" value="KGM13982.1"/>
    <property type="molecule type" value="Genomic_DNA"/>
</dbReference>
<dbReference type="PANTHER" id="PTHR37299">
    <property type="entry name" value="TRANSCRIPTIONAL REGULATOR-RELATED"/>
    <property type="match status" value="1"/>
</dbReference>
<gene>
    <name evidence="4" type="ORF">N869_06920</name>
</gene>
<dbReference type="InterPro" id="IPR011006">
    <property type="entry name" value="CheY-like_superfamily"/>
</dbReference>
<dbReference type="PANTHER" id="PTHR37299:SF1">
    <property type="entry name" value="STAGE 0 SPORULATION PROTEIN A HOMOLOG"/>
    <property type="match status" value="1"/>
</dbReference>
<dbReference type="InterPro" id="IPR046947">
    <property type="entry name" value="LytR-like"/>
</dbReference>
<dbReference type="PROSITE" id="PS50110">
    <property type="entry name" value="RESPONSE_REGULATORY"/>
    <property type="match status" value="1"/>
</dbReference>
<dbReference type="SUPFAM" id="SSF52172">
    <property type="entry name" value="CheY-like"/>
    <property type="match status" value="1"/>
</dbReference>
<protein>
    <submittedName>
        <fullName evidence="4">LytTR family transcriptional regulator</fullName>
    </submittedName>
</protein>
<dbReference type="GO" id="GO:0003677">
    <property type="term" value="F:DNA binding"/>
    <property type="evidence" value="ECO:0007669"/>
    <property type="project" value="InterPro"/>
</dbReference>
<evidence type="ECO:0000313" key="5">
    <source>
        <dbReference type="Proteomes" id="UP000054314"/>
    </source>
</evidence>
<dbReference type="Proteomes" id="UP000054314">
    <property type="component" value="Unassembled WGS sequence"/>
</dbReference>
<name>A0A0A0C1X2_9CELL</name>
<proteinExistence type="predicted"/>
<dbReference type="SMART" id="SM00448">
    <property type="entry name" value="REC"/>
    <property type="match status" value="1"/>
</dbReference>
<keyword evidence="5" id="KW-1185">Reference proteome</keyword>
<dbReference type="GO" id="GO:0000156">
    <property type="term" value="F:phosphorelay response regulator activity"/>
    <property type="evidence" value="ECO:0007669"/>
    <property type="project" value="InterPro"/>
</dbReference>
<dbReference type="PROSITE" id="PS50930">
    <property type="entry name" value="HTH_LYTTR"/>
    <property type="match status" value="1"/>
</dbReference>
<dbReference type="OrthoDB" id="236568at2"/>
<evidence type="ECO:0000313" key="4">
    <source>
        <dbReference type="EMBL" id="KGM13982.1"/>
    </source>
</evidence>
<dbReference type="Pfam" id="PF04397">
    <property type="entry name" value="LytTR"/>
    <property type="match status" value="1"/>
</dbReference>
<dbReference type="InterPro" id="IPR007492">
    <property type="entry name" value="LytTR_DNA-bd_dom"/>
</dbReference>
<feature type="modified residue" description="4-aspartylphosphate" evidence="1">
    <location>
        <position position="57"/>
    </location>
</feature>
<dbReference type="Gene3D" id="3.40.50.2300">
    <property type="match status" value="1"/>
</dbReference>
<reference evidence="4 5" key="1">
    <citation type="submission" date="2013-08" db="EMBL/GenBank/DDBJ databases">
        <title>Genome sequencing of Cellulomonas bogoriensis 69B4.</title>
        <authorList>
            <person name="Chen F."/>
            <person name="Li Y."/>
            <person name="Wang G."/>
        </authorList>
    </citation>
    <scope>NUCLEOTIDE SEQUENCE [LARGE SCALE GENOMIC DNA]</scope>
    <source>
        <strain evidence="4 5">69B4</strain>
    </source>
</reference>
<evidence type="ECO:0000259" key="3">
    <source>
        <dbReference type="PROSITE" id="PS50930"/>
    </source>
</evidence>
<dbReference type="Pfam" id="PF00072">
    <property type="entry name" value="Response_reg"/>
    <property type="match status" value="1"/>
</dbReference>
<keyword evidence="1" id="KW-0597">Phosphoprotein</keyword>
<evidence type="ECO:0000256" key="1">
    <source>
        <dbReference type="PROSITE-ProRule" id="PRU00169"/>
    </source>
</evidence>
<accession>A0A0A0C1X2</accession>
<dbReference type="AlphaFoldDB" id="A0A0A0C1X2"/>
<feature type="domain" description="HTH LytTR-type" evidence="3">
    <location>
        <begin position="131"/>
        <end position="230"/>
    </location>
</feature>